<evidence type="ECO:0000256" key="7">
    <source>
        <dbReference type="RuleBase" id="RU363032"/>
    </source>
</evidence>
<dbReference type="InterPro" id="IPR000515">
    <property type="entry name" value="MetI-like"/>
</dbReference>
<keyword evidence="6 7" id="KW-0472">Membrane</keyword>
<reference evidence="9" key="1">
    <citation type="submission" date="2020-11" db="EMBL/GenBank/DDBJ databases">
        <title>Sequencing the genomes of 1000 actinobacteria strains.</title>
        <authorList>
            <person name="Klenk H.-P."/>
        </authorList>
    </citation>
    <scope>NUCLEOTIDE SEQUENCE</scope>
    <source>
        <strain evidence="9">DSM 45356</strain>
    </source>
</reference>
<feature type="transmembrane region" description="Helical" evidence="7">
    <location>
        <begin position="177"/>
        <end position="201"/>
    </location>
</feature>
<dbReference type="EMBL" id="JADOUF010000001">
    <property type="protein sequence ID" value="MBG6136001.1"/>
    <property type="molecule type" value="Genomic_DNA"/>
</dbReference>
<gene>
    <name evidence="9" type="ORF">IW245_002195</name>
</gene>
<dbReference type="GO" id="GO:0055085">
    <property type="term" value="P:transmembrane transport"/>
    <property type="evidence" value="ECO:0007669"/>
    <property type="project" value="InterPro"/>
</dbReference>
<dbReference type="InterPro" id="IPR035906">
    <property type="entry name" value="MetI-like_sf"/>
</dbReference>
<dbReference type="Proteomes" id="UP000622552">
    <property type="component" value="Unassembled WGS sequence"/>
</dbReference>
<keyword evidence="2 7" id="KW-0813">Transport</keyword>
<evidence type="ECO:0000256" key="1">
    <source>
        <dbReference type="ARBA" id="ARBA00004651"/>
    </source>
</evidence>
<evidence type="ECO:0000256" key="2">
    <source>
        <dbReference type="ARBA" id="ARBA00022448"/>
    </source>
</evidence>
<feature type="transmembrane region" description="Helical" evidence="7">
    <location>
        <begin position="99"/>
        <end position="120"/>
    </location>
</feature>
<dbReference type="Pfam" id="PF00528">
    <property type="entry name" value="BPD_transp_1"/>
    <property type="match status" value="1"/>
</dbReference>
<evidence type="ECO:0000313" key="10">
    <source>
        <dbReference type="Proteomes" id="UP000622552"/>
    </source>
</evidence>
<dbReference type="RefSeq" id="WP_197003044.1">
    <property type="nucleotide sequence ID" value="NZ_BONS01000001.1"/>
</dbReference>
<name>A0A8J7GE45_9ACTN</name>
<dbReference type="Pfam" id="PF19300">
    <property type="entry name" value="BPD_transp_1_N"/>
    <property type="match status" value="1"/>
</dbReference>
<protein>
    <submittedName>
        <fullName evidence="9">Peptide/nickel transport system permease protein</fullName>
    </submittedName>
</protein>
<dbReference type="Gene3D" id="1.10.3720.10">
    <property type="entry name" value="MetI-like"/>
    <property type="match status" value="1"/>
</dbReference>
<keyword evidence="4 7" id="KW-0812">Transmembrane</keyword>
<dbReference type="PANTHER" id="PTHR43163:SF3">
    <property type="entry name" value="PEPTIDE ABC TRANSPORTER PERMEASE PROTEIN"/>
    <property type="match status" value="1"/>
</dbReference>
<proteinExistence type="inferred from homology"/>
<comment type="similarity">
    <text evidence="7">Belongs to the binding-protein-dependent transport system permease family.</text>
</comment>
<dbReference type="GO" id="GO:0005886">
    <property type="term" value="C:plasma membrane"/>
    <property type="evidence" value="ECO:0007669"/>
    <property type="project" value="UniProtKB-SubCell"/>
</dbReference>
<feature type="transmembrane region" description="Helical" evidence="7">
    <location>
        <begin position="132"/>
        <end position="157"/>
    </location>
</feature>
<sequence length="317" mass="33039">MIGYTLRRVPSALLVLLVASWVVFAILRLAPGDPAVVLAGPDPSPATIDAVRHQLGLDQSVWHQYATWLGGLLSGDLGTSYILGAPIGTLIGHGLGNTAQLAGAALLLAVLVGGAAGMALGTTRRKVTGQLLGGLVSLMYAVPPYVSGVLLVLVFAVTARVLPASGQVSVFDDPVLGAQYLIMPALCLALPAAAVIARFLAASMRRVLDEDFVATGVAKGISRRRLLWRHVLPNALPPVVTVLGIQIGQLLGGAIVVEAIFAWPGVGLLLLSGVLGRDYLLVQDLLMLAVTVFVVLQSLTGIAHTALDPRMRDQEGR</sequence>
<feature type="transmembrane region" description="Helical" evidence="7">
    <location>
        <begin position="250"/>
        <end position="273"/>
    </location>
</feature>
<evidence type="ECO:0000256" key="5">
    <source>
        <dbReference type="ARBA" id="ARBA00022989"/>
    </source>
</evidence>
<dbReference type="InterPro" id="IPR045621">
    <property type="entry name" value="BPD_transp_1_N"/>
</dbReference>
<feature type="transmembrane region" description="Helical" evidence="7">
    <location>
        <begin position="285"/>
        <end position="307"/>
    </location>
</feature>
<dbReference type="AlphaFoldDB" id="A0A8J7GE45"/>
<evidence type="ECO:0000256" key="6">
    <source>
        <dbReference type="ARBA" id="ARBA00023136"/>
    </source>
</evidence>
<dbReference type="PANTHER" id="PTHR43163">
    <property type="entry name" value="DIPEPTIDE TRANSPORT SYSTEM PERMEASE PROTEIN DPPB-RELATED"/>
    <property type="match status" value="1"/>
</dbReference>
<evidence type="ECO:0000313" key="9">
    <source>
        <dbReference type="EMBL" id="MBG6136001.1"/>
    </source>
</evidence>
<comment type="caution">
    <text evidence="9">The sequence shown here is derived from an EMBL/GenBank/DDBJ whole genome shotgun (WGS) entry which is preliminary data.</text>
</comment>
<dbReference type="CDD" id="cd06261">
    <property type="entry name" value="TM_PBP2"/>
    <property type="match status" value="1"/>
</dbReference>
<accession>A0A8J7GE45</accession>
<evidence type="ECO:0000256" key="4">
    <source>
        <dbReference type="ARBA" id="ARBA00022692"/>
    </source>
</evidence>
<comment type="subcellular location">
    <subcellularLocation>
        <location evidence="1 7">Cell membrane</location>
        <topology evidence="1 7">Multi-pass membrane protein</topology>
    </subcellularLocation>
</comment>
<dbReference type="PROSITE" id="PS50928">
    <property type="entry name" value="ABC_TM1"/>
    <property type="match status" value="1"/>
</dbReference>
<feature type="domain" description="ABC transmembrane type-1" evidence="8">
    <location>
        <begin position="95"/>
        <end position="298"/>
    </location>
</feature>
<evidence type="ECO:0000256" key="3">
    <source>
        <dbReference type="ARBA" id="ARBA00022475"/>
    </source>
</evidence>
<evidence type="ECO:0000259" key="8">
    <source>
        <dbReference type="PROSITE" id="PS50928"/>
    </source>
</evidence>
<keyword evidence="5 7" id="KW-1133">Transmembrane helix</keyword>
<dbReference type="SUPFAM" id="SSF161098">
    <property type="entry name" value="MetI-like"/>
    <property type="match status" value="1"/>
</dbReference>
<keyword evidence="3" id="KW-1003">Cell membrane</keyword>
<keyword evidence="10" id="KW-1185">Reference proteome</keyword>
<organism evidence="9 10">
    <name type="scientific">Longispora fulva</name>
    <dbReference type="NCBI Taxonomy" id="619741"/>
    <lineage>
        <taxon>Bacteria</taxon>
        <taxon>Bacillati</taxon>
        <taxon>Actinomycetota</taxon>
        <taxon>Actinomycetes</taxon>
        <taxon>Micromonosporales</taxon>
        <taxon>Micromonosporaceae</taxon>
        <taxon>Longispora</taxon>
    </lineage>
</organism>